<feature type="region of interest" description="Disordered" evidence="2">
    <location>
        <begin position="272"/>
        <end position="295"/>
    </location>
</feature>
<accession>A0A061R9Q0</accession>
<dbReference type="PRINTS" id="PR00625">
    <property type="entry name" value="JDOMAIN"/>
</dbReference>
<dbReference type="CDD" id="cd06257">
    <property type="entry name" value="DnaJ"/>
    <property type="match status" value="1"/>
</dbReference>
<evidence type="ECO:0000313" key="4">
    <source>
        <dbReference type="EMBL" id="JAC68698.1"/>
    </source>
</evidence>
<evidence type="ECO:0000256" key="1">
    <source>
        <dbReference type="SAM" id="Coils"/>
    </source>
</evidence>
<dbReference type="PANTHER" id="PTHR44200">
    <property type="entry name" value="DNAJ HOMOLOG SUBFAMILY C MEMBER 7"/>
    <property type="match status" value="1"/>
</dbReference>
<evidence type="ECO:0000256" key="2">
    <source>
        <dbReference type="SAM" id="MobiDB-lite"/>
    </source>
</evidence>
<dbReference type="Gene3D" id="1.25.40.10">
    <property type="entry name" value="Tetratricopeptide repeat domain"/>
    <property type="match status" value="1"/>
</dbReference>
<proteinExistence type="predicted"/>
<dbReference type="InterPro" id="IPR019734">
    <property type="entry name" value="TPR_rpt"/>
</dbReference>
<keyword evidence="1" id="KW-0175">Coiled coil</keyword>
<feature type="compositionally biased region" description="Polar residues" evidence="2">
    <location>
        <begin position="277"/>
        <end position="294"/>
    </location>
</feature>
<dbReference type="InterPro" id="IPR001623">
    <property type="entry name" value="DnaJ_domain"/>
</dbReference>
<dbReference type="InterPro" id="IPR036869">
    <property type="entry name" value="J_dom_sf"/>
</dbReference>
<dbReference type="InterPro" id="IPR052758">
    <property type="entry name" value="SRC_co-chaperone"/>
</dbReference>
<dbReference type="Pfam" id="PF00226">
    <property type="entry name" value="DnaJ"/>
    <property type="match status" value="1"/>
</dbReference>
<dbReference type="SMART" id="SM00271">
    <property type="entry name" value="DnaJ"/>
    <property type="match status" value="1"/>
</dbReference>
<dbReference type="PANTHER" id="PTHR44200:SF1">
    <property type="entry name" value="DNAJ HOMOLOG SUBFAMILY C MEMBER 7"/>
    <property type="match status" value="1"/>
</dbReference>
<evidence type="ECO:0000259" key="3">
    <source>
        <dbReference type="PROSITE" id="PS50076"/>
    </source>
</evidence>
<dbReference type="AlphaFoldDB" id="A0A061R9Q0"/>
<reference evidence="4" key="1">
    <citation type="submission" date="2014-05" db="EMBL/GenBank/DDBJ databases">
        <title>The transcriptome of the halophilic microalga Tetraselmis sp. GSL018 isolated from the Great Salt Lake, Utah.</title>
        <authorList>
            <person name="Jinkerson R.E."/>
            <person name="D'Adamo S."/>
            <person name="Posewitz M.C."/>
        </authorList>
    </citation>
    <scope>NUCLEOTIDE SEQUENCE</scope>
    <source>
        <strain evidence="4">GSL018</strain>
    </source>
</reference>
<dbReference type="InterPro" id="IPR011990">
    <property type="entry name" value="TPR-like_helical_dom_sf"/>
</dbReference>
<feature type="region of interest" description="Disordered" evidence="2">
    <location>
        <begin position="194"/>
        <end position="214"/>
    </location>
</feature>
<sequence>MTETVQKAFSRPELDRNRSPFRARAQSRRMSEMSSAEPLRRSAASPLRRPWESERPSRGAGGGGPGRPLRCSLDSSQWPGAAAAPGAEAFLRPEEAAAPPAAEPSRPREGPSPGQRRRPRRADESEEEVLEEIRRKDDKILELARELQQCKGICREMMSARRKAREALSDMAYQNKRLVEAYAEKKSALKRLEQKLGDRAPPGPSEEAEALRAELSSARETIAGLRAKLEGQDDAPLQAIRDRLKWAQQENEDLRIENFRLKKELEALKLEVPQVHDSPSSQAGASPDSASKPSLQKMATFKTLKIRRLQEENETIRKEREEIAQRAERMARAESHKREGTICFQRHEYSDALMHYTSAIEQHVEDPQYNAILYCNRASCHLALNHHLACIWDCCNAVSLDPSYPRVYHRRADAYQALGDYSNAYNDMVILVERLGAAHDVKDRLAHLQELANSSIPVNHYAVLGVTETATDKEIRAAYKRLALIYHPDKEASTVQRFGSEIVFKMLSDAHRMLTSSSMRQLVDQGLKRSSK</sequence>
<feature type="region of interest" description="Disordered" evidence="2">
    <location>
        <begin position="1"/>
        <end position="133"/>
    </location>
</feature>
<dbReference type="SUPFAM" id="SSF46565">
    <property type="entry name" value="Chaperone J-domain"/>
    <property type="match status" value="1"/>
</dbReference>
<feature type="compositionally biased region" description="Low complexity" evidence="2">
    <location>
        <begin position="79"/>
        <end position="104"/>
    </location>
</feature>
<name>A0A061R9Q0_9CHLO</name>
<feature type="domain" description="J" evidence="3">
    <location>
        <begin position="459"/>
        <end position="527"/>
    </location>
</feature>
<gene>
    <name evidence="4" type="primary">DNAJC7</name>
    <name evidence="4" type="ORF">TSPGSL018_8120</name>
</gene>
<organism evidence="4">
    <name type="scientific">Tetraselmis sp. GSL018</name>
    <dbReference type="NCBI Taxonomy" id="582737"/>
    <lineage>
        <taxon>Eukaryota</taxon>
        <taxon>Viridiplantae</taxon>
        <taxon>Chlorophyta</taxon>
        <taxon>core chlorophytes</taxon>
        <taxon>Chlorodendrophyceae</taxon>
        <taxon>Chlorodendrales</taxon>
        <taxon>Chlorodendraceae</taxon>
        <taxon>Tetraselmis</taxon>
    </lineage>
</organism>
<dbReference type="EMBL" id="GBEZ01017660">
    <property type="protein sequence ID" value="JAC68698.1"/>
    <property type="molecule type" value="Transcribed_RNA"/>
</dbReference>
<dbReference type="SMART" id="SM00028">
    <property type="entry name" value="TPR"/>
    <property type="match status" value="3"/>
</dbReference>
<dbReference type="PROSITE" id="PS50076">
    <property type="entry name" value="DNAJ_2"/>
    <property type="match status" value="1"/>
</dbReference>
<dbReference type="SUPFAM" id="SSF48452">
    <property type="entry name" value="TPR-like"/>
    <property type="match status" value="1"/>
</dbReference>
<feature type="coiled-coil region" evidence="1">
    <location>
        <begin position="306"/>
        <end position="336"/>
    </location>
</feature>
<dbReference type="Gene3D" id="1.10.287.110">
    <property type="entry name" value="DnaJ domain"/>
    <property type="match status" value="1"/>
</dbReference>
<protein>
    <submittedName>
        <fullName evidence="4">DnaJ homolog subfamily C member 7</fullName>
    </submittedName>
</protein>